<dbReference type="GO" id="GO:0033925">
    <property type="term" value="F:mannosyl-glycoprotein endo-beta-N-acetylglucosaminidase activity"/>
    <property type="evidence" value="ECO:0007669"/>
    <property type="project" value="UniProtKB-EC"/>
</dbReference>
<dbReference type="WBParaSite" id="L893_g29777.t1">
    <property type="protein sequence ID" value="L893_g29777.t1"/>
    <property type="gene ID" value="L893_g29777"/>
</dbReference>
<organism evidence="2 3">
    <name type="scientific">Steinernema glaseri</name>
    <dbReference type="NCBI Taxonomy" id="37863"/>
    <lineage>
        <taxon>Eukaryota</taxon>
        <taxon>Metazoa</taxon>
        <taxon>Ecdysozoa</taxon>
        <taxon>Nematoda</taxon>
        <taxon>Chromadorea</taxon>
        <taxon>Rhabditida</taxon>
        <taxon>Tylenchina</taxon>
        <taxon>Panagrolaimomorpha</taxon>
        <taxon>Strongyloidoidea</taxon>
        <taxon>Steinernematidae</taxon>
        <taxon>Steinernema</taxon>
    </lineage>
</organism>
<evidence type="ECO:0000259" key="1">
    <source>
        <dbReference type="Pfam" id="PF03644"/>
    </source>
</evidence>
<reference evidence="3" key="1">
    <citation type="submission" date="2016-11" db="UniProtKB">
        <authorList>
            <consortium name="WormBaseParasite"/>
        </authorList>
    </citation>
    <scope>IDENTIFICATION</scope>
</reference>
<keyword evidence="2" id="KW-1185">Reference proteome</keyword>
<evidence type="ECO:0000313" key="2">
    <source>
        <dbReference type="Proteomes" id="UP000095287"/>
    </source>
</evidence>
<sequence length="435" mass="49928">MDADKLYVDSLQALWEIDFGEESHSTLPLLNFEPAGRARTLLCHDMKGGYLEQEREQGIALPSESIYLFMHWWNIDIFNYFSHHMVTIPPIGWTNAAHKHDTQILGTFITEFDQGVEHCKKLLEDKQSVDRTVSKLVEAAKTFGFDGWLVNIENKVEQQHLDNLKYFLVELRRKMHEAIGQRAMVVWYDSVTVNGELKWQDALNEENRDWFDCVDAIYLNYCWDEEKLAKSREVAGDRLHDVFAGVDCFGRGCYGGGQWNCRLALKAIQNEDLSCALFAPGWIAECFPKRCIVQQSLKFWNPLSGYVPCRSISAREFSTRFRTGMSSERFCLADIDIQPVFITELGQVNPFEPHEEGLEIQPGTHKLFRFKNFPVNARISFTTSDGAVSLKLPEGFEMEEVSEGEYLVHASSHCCDVRISTKQRCVLTSFSFVPL</sequence>
<proteinExistence type="predicted"/>
<dbReference type="InterPro" id="IPR032979">
    <property type="entry name" value="ENGase"/>
</dbReference>
<dbReference type="Proteomes" id="UP000095287">
    <property type="component" value="Unplaced"/>
</dbReference>
<accession>A0A1I7ZTW0</accession>
<dbReference type="InterPro" id="IPR005201">
    <property type="entry name" value="TIM_ENGase"/>
</dbReference>
<name>A0A1I7ZTW0_9BILA</name>
<dbReference type="PANTHER" id="PTHR13246">
    <property type="entry name" value="ENDO BETA N-ACETYLGLUCOSAMINIDASE"/>
    <property type="match status" value="1"/>
</dbReference>
<dbReference type="Gene3D" id="3.20.20.80">
    <property type="entry name" value="Glycosidases"/>
    <property type="match status" value="1"/>
</dbReference>
<feature type="domain" description="Cytosolic endo-beta-N-acetylglucosaminidase TIM barrel" evidence="1">
    <location>
        <begin position="60"/>
        <end position="326"/>
    </location>
</feature>
<dbReference type="Pfam" id="PF03644">
    <property type="entry name" value="Glyco_hydro_85"/>
    <property type="match status" value="1"/>
</dbReference>
<dbReference type="AlphaFoldDB" id="A0A1I7ZTW0"/>
<dbReference type="GO" id="GO:0005829">
    <property type="term" value="C:cytosol"/>
    <property type="evidence" value="ECO:0007669"/>
    <property type="project" value="UniProtKB-SubCell"/>
</dbReference>
<dbReference type="PANTHER" id="PTHR13246:SF1">
    <property type="entry name" value="CYTOSOLIC ENDO-BETA-N-ACETYLGLUCOSAMINIDASE"/>
    <property type="match status" value="1"/>
</dbReference>
<evidence type="ECO:0000313" key="3">
    <source>
        <dbReference type="WBParaSite" id="L893_g29777.t1"/>
    </source>
</evidence>
<dbReference type="CDD" id="cd06547">
    <property type="entry name" value="GH85_ENGase"/>
    <property type="match status" value="1"/>
</dbReference>
<protein>
    <submittedName>
        <fullName evidence="3">Mannosyl-glycoprotein endo-beta-N-acetylglucosaminidase</fullName>
    </submittedName>
</protein>